<evidence type="ECO:0000313" key="10">
    <source>
        <dbReference type="Proteomes" id="UP000836841"/>
    </source>
</evidence>
<dbReference type="HAMAP" id="MF_01416">
    <property type="entry name" value="ATP_synth_delta_bact"/>
    <property type="match status" value="1"/>
</dbReference>
<dbReference type="Proteomes" id="UP000836841">
    <property type="component" value="Chromosome 1"/>
</dbReference>
<protein>
    <recommendedName>
        <fullName evidence="11">ATP synthase delta chain, chloroplastic</fullName>
    </recommendedName>
</protein>
<dbReference type="PROSITE" id="PS00389">
    <property type="entry name" value="ATPASE_DELTA"/>
    <property type="match status" value="1"/>
</dbReference>
<dbReference type="InterPro" id="IPR000711">
    <property type="entry name" value="ATPase_OSCP/dsu"/>
</dbReference>
<dbReference type="PANTHER" id="PTHR11910">
    <property type="entry name" value="ATP SYNTHASE DELTA CHAIN"/>
    <property type="match status" value="1"/>
</dbReference>
<gene>
    <name evidence="9" type="ORF">TAV2_LOCUS3783</name>
</gene>
<dbReference type="AlphaFoldDB" id="A0AAU9R973"/>
<dbReference type="GO" id="GO:0016020">
    <property type="term" value="C:membrane"/>
    <property type="evidence" value="ECO:0007669"/>
    <property type="project" value="UniProtKB-SubCell"/>
</dbReference>
<dbReference type="InterPro" id="IPR026015">
    <property type="entry name" value="ATP_synth_OSCP/delta_N_sf"/>
</dbReference>
<comment type="subcellular location">
    <subcellularLocation>
        <location evidence="1">Membrane</location>
    </subcellularLocation>
</comment>
<accession>A0AAU9R973</accession>
<proteinExistence type="inferred from homology"/>
<keyword evidence="4" id="KW-0813">Transport</keyword>
<evidence type="ECO:0000313" key="9">
    <source>
        <dbReference type="EMBL" id="CAH2033645.1"/>
    </source>
</evidence>
<keyword evidence="5" id="KW-0375">Hydrogen ion transport</keyword>
<keyword evidence="8" id="KW-0066">ATP synthesis</keyword>
<dbReference type="NCBIfam" id="TIGR01145">
    <property type="entry name" value="ATP_synt_delta"/>
    <property type="match status" value="1"/>
</dbReference>
<evidence type="ECO:0000256" key="7">
    <source>
        <dbReference type="ARBA" id="ARBA00023136"/>
    </source>
</evidence>
<dbReference type="SUPFAM" id="SSF47928">
    <property type="entry name" value="N-terminal domain of the delta subunit of the F1F0-ATP synthase"/>
    <property type="match status" value="1"/>
</dbReference>
<dbReference type="EMBL" id="OU466857">
    <property type="protein sequence ID" value="CAH2033645.1"/>
    <property type="molecule type" value="Genomic_DNA"/>
</dbReference>
<evidence type="ECO:0000256" key="5">
    <source>
        <dbReference type="ARBA" id="ARBA00022781"/>
    </source>
</evidence>
<evidence type="ECO:0000256" key="4">
    <source>
        <dbReference type="ARBA" id="ARBA00022448"/>
    </source>
</evidence>
<reference evidence="9 10" key="1">
    <citation type="submission" date="2022-03" db="EMBL/GenBank/DDBJ databases">
        <authorList>
            <person name="Nunn A."/>
            <person name="Chopra R."/>
            <person name="Nunn A."/>
            <person name="Contreras Garrido A."/>
        </authorList>
    </citation>
    <scope>NUCLEOTIDE SEQUENCE [LARGE SCALE GENOMIC DNA]</scope>
</reference>
<dbReference type="GO" id="GO:0046933">
    <property type="term" value="F:proton-transporting ATP synthase activity, rotational mechanism"/>
    <property type="evidence" value="ECO:0007669"/>
    <property type="project" value="InterPro"/>
</dbReference>
<keyword evidence="10" id="KW-1185">Reference proteome</keyword>
<keyword evidence="7" id="KW-0472">Membrane</keyword>
<organism evidence="9 10">
    <name type="scientific">Thlaspi arvense</name>
    <name type="common">Field penny-cress</name>
    <dbReference type="NCBI Taxonomy" id="13288"/>
    <lineage>
        <taxon>Eukaryota</taxon>
        <taxon>Viridiplantae</taxon>
        <taxon>Streptophyta</taxon>
        <taxon>Embryophyta</taxon>
        <taxon>Tracheophyta</taxon>
        <taxon>Spermatophyta</taxon>
        <taxon>Magnoliopsida</taxon>
        <taxon>eudicotyledons</taxon>
        <taxon>Gunneridae</taxon>
        <taxon>Pentapetalae</taxon>
        <taxon>rosids</taxon>
        <taxon>malvids</taxon>
        <taxon>Brassicales</taxon>
        <taxon>Brassicaceae</taxon>
        <taxon>Thlaspideae</taxon>
        <taxon>Thlaspi</taxon>
    </lineage>
</organism>
<keyword evidence="6" id="KW-0406">Ion transport</keyword>
<name>A0AAU9R973_THLAR</name>
<dbReference type="Pfam" id="PF00213">
    <property type="entry name" value="OSCP"/>
    <property type="match status" value="1"/>
</dbReference>
<dbReference type="InterPro" id="IPR020781">
    <property type="entry name" value="ATPase_OSCP/d_CS"/>
</dbReference>
<evidence type="ECO:0000256" key="3">
    <source>
        <dbReference type="ARBA" id="ARBA00011648"/>
    </source>
</evidence>
<comment type="similarity">
    <text evidence="2">Belongs to the ATPase delta chain family.</text>
</comment>
<evidence type="ECO:0000256" key="6">
    <source>
        <dbReference type="ARBA" id="ARBA00023065"/>
    </source>
</evidence>
<evidence type="ECO:0000256" key="2">
    <source>
        <dbReference type="ARBA" id="ARBA00007046"/>
    </source>
</evidence>
<evidence type="ECO:0000256" key="8">
    <source>
        <dbReference type="ARBA" id="ARBA00023310"/>
    </source>
</evidence>
<evidence type="ECO:0008006" key="11">
    <source>
        <dbReference type="Google" id="ProtNLM"/>
    </source>
</evidence>
<sequence length="231" mass="25463">MSSLQQTLIPLRPKLHHSFYATARSPLPNLSVRFTRRGGGGGLRMSSPVSESYATALADVAKANDTLESTCYDVEKLGKMFASDPEVLCLFVNPTVELQKKREVVDLISESLSLLPHTASFLNVLIDSSRMELVKDIIKEFEAVYNKMTETELAVVKSVVKLDSQHLAQIAKHLQKLTGAKIVRIRTVIDPSLVAGFTIRYGCSGSKLIDMSVKKQLEDITSQLQFSGSSF</sequence>
<evidence type="ECO:0000256" key="1">
    <source>
        <dbReference type="ARBA" id="ARBA00004370"/>
    </source>
</evidence>
<dbReference type="PRINTS" id="PR00125">
    <property type="entry name" value="ATPASEDELTA"/>
</dbReference>
<dbReference type="Gene3D" id="1.10.520.20">
    <property type="entry name" value="N-terminal domain of the delta subunit of the F1F0-ATP synthase"/>
    <property type="match status" value="1"/>
</dbReference>
<comment type="subunit">
    <text evidence="3">F-type ATPases have 2 components, CF(1) - the catalytic core - and CF(0) - the membrane proton channel. CF(1) has five subunits: alpha(3), beta(3), gamma(1), delta(1), epsilon(1). CF(0) has three main subunits: a, b and c.</text>
</comment>